<gene>
    <name evidence="2" type="ORF">PXX05_11840</name>
</gene>
<dbReference type="RefSeq" id="WP_275088417.1">
    <property type="nucleotide sequence ID" value="NZ_CP119078.1"/>
</dbReference>
<reference evidence="2 3" key="1">
    <citation type="submission" date="2023-02" db="EMBL/GenBank/DDBJ databases">
        <title>Genome Sequence of L. cardiaca H63T.</title>
        <authorList>
            <person name="Lopez A.E."/>
            <person name="Cianciotto N.P."/>
        </authorList>
    </citation>
    <scope>NUCLEOTIDE SEQUENCE [LARGE SCALE GENOMIC DNA]</scope>
    <source>
        <strain evidence="2 3">H63</strain>
    </source>
</reference>
<name>A0ABY8AS51_9GAMM</name>
<organism evidence="2 3">
    <name type="scientific">Legionella cardiaca</name>
    <dbReference type="NCBI Taxonomy" id="1071983"/>
    <lineage>
        <taxon>Bacteria</taxon>
        <taxon>Pseudomonadati</taxon>
        <taxon>Pseudomonadota</taxon>
        <taxon>Gammaproteobacteria</taxon>
        <taxon>Legionellales</taxon>
        <taxon>Legionellaceae</taxon>
        <taxon>Legionella</taxon>
    </lineage>
</organism>
<keyword evidence="3" id="KW-1185">Reference proteome</keyword>
<accession>A0ABY8AS51</accession>
<sequence>MQLKIEQSPIVIAVKQFIADPNYLNGSNLCFLLRKNIEHFDSSKDCIIQYLRQCDDNGNKVPKDIVNLIFMLLAAANISFSLDIEHNIQQIMMRLDQFDPNNCQQADMLWNFLAMGLLSKVTHSIPTVPAQWQALIPNYINLNKKQRGGYCIGQALIINKNNTDAWLHLAVVFSNSELELSDLPLELVQLFKQSISENPNPLQCALFCCNQVIYNKHNEELLGLASRLKIKINTKLNEARTRFVPMKGAPMSMASPLFPLGYFRQQPIGTTMAAKPLFSSLAIDNPSRIRSSTITTERIPQSSTMTVNETERQTLPVSHTPISTLKDEQKGILEKLMERTKALDCKKSIKTIFSEDLTIADVKKVINNADCLIKVLETIRNGSIRHTFIYALFTHPEHNLGNSVNSPRDEDYIKKIIKTKEDFEKILAVIPQDTRTFHARSTTEKKYLRSPHVANLYNAQVAPDNRPQAFINPASLPAGMFTSRPIANRSPLNLPPVIPVYNALPVYNAFEVELIDLTEELLPNAQEERMNIETVTQVAVKRERESDEASTADEPENKRPRI</sequence>
<protein>
    <recommendedName>
        <fullName evidence="4">Ankyrin repeat protein</fullName>
    </recommendedName>
</protein>
<evidence type="ECO:0000313" key="2">
    <source>
        <dbReference type="EMBL" id="WED42594.1"/>
    </source>
</evidence>
<dbReference type="Proteomes" id="UP001222087">
    <property type="component" value="Chromosome"/>
</dbReference>
<evidence type="ECO:0000313" key="3">
    <source>
        <dbReference type="Proteomes" id="UP001222087"/>
    </source>
</evidence>
<evidence type="ECO:0000256" key="1">
    <source>
        <dbReference type="SAM" id="MobiDB-lite"/>
    </source>
</evidence>
<feature type="region of interest" description="Disordered" evidence="1">
    <location>
        <begin position="539"/>
        <end position="562"/>
    </location>
</feature>
<proteinExistence type="predicted"/>
<dbReference type="EMBL" id="CP119078">
    <property type="protein sequence ID" value="WED42594.1"/>
    <property type="molecule type" value="Genomic_DNA"/>
</dbReference>
<evidence type="ECO:0008006" key="4">
    <source>
        <dbReference type="Google" id="ProtNLM"/>
    </source>
</evidence>